<feature type="domain" description="Cytochrome b5 heme-binding" evidence="3">
    <location>
        <begin position="49"/>
        <end position="145"/>
    </location>
</feature>
<dbReference type="Pfam" id="PF00173">
    <property type="entry name" value="Cyt-b5"/>
    <property type="match status" value="1"/>
</dbReference>
<feature type="transmembrane region" description="Helical" evidence="2">
    <location>
        <begin position="12"/>
        <end position="29"/>
    </location>
</feature>
<dbReference type="PANTHER" id="PTHR10281:SF76">
    <property type="entry name" value="CALCUTTA CUP-RELATED"/>
    <property type="match status" value="1"/>
</dbReference>
<dbReference type="Gene3D" id="3.10.120.10">
    <property type="entry name" value="Cytochrome b5-like heme/steroid binding domain"/>
    <property type="match status" value="1"/>
</dbReference>
<dbReference type="SUPFAM" id="SSF55856">
    <property type="entry name" value="Cytochrome b5-like heme/steroid binding domain"/>
    <property type="match status" value="1"/>
</dbReference>
<reference evidence="5" key="1">
    <citation type="submission" date="2017-02" db="UniProtKB">
        <authorList>
            <consortium name="WormBaseParasite"/>
        </authorList>
    </citation>
    <scope>IDENTIFICATION</scope>
</reference>
<comment type="similarity">
    <text evidence="1">Belongs to the cytochrome b5 family. MAPR subfamily.</text>
</comment>
<name>A0A0N5CCC4_STREA</name>
<evidence type="ECO:0000313" key="4">
    <source>
        <dbReference type="Proteomes" id="UP000046392"/>
    </source>
</evidence>
<sequence length="163" mass="18620">MSFFENIDIGFWDIFLTIILLYLIYIMFIRKEPEIPMPKVIPPLKKQDLTLEELKKYNGKDDEHICFAILGKILDVSKSPNFYGPGGPYGNLCGHDATRALATMDTKNVKDEYDDISDLTDGEKEIAKDWLDKLSMKYPTVGRLLADGEEPNDYGDEVSKVEF</sequence>
<accession>A0A0N5CCC4</accession>
<dbReference type="InterPro" id="IPR001199">
    <property type="entry name" value="Cyt_B5-like_heme/steroid-bd"/>
</dbReference>
<dbReference type="WBParaSite" id="SPAL_0001553400.1">
    <property type="protein sequence ID" value="SPAL_0001553400.1"/>
    <property type="gene ID" value="SPAL_0001553400"/>
</dbReference>
<evidence type="ECO:0000259" key="3">
    <source>
        <dbReference type="SMART" id="SM01117"/>
    </source>
</evidence>
<dbReference type="InterPro" id="IPR050577">
    <property type="entry name" value="MAPR/NEUFC/NENF-like"/>
</dbReference>
<evidence type="ECO:0000313" key="5">
    <source>
        <dbReference type="WBParaSite" id="SPAL_0001553400.1"/>
    </source>
</evidence>
<dbReference type="PANTHER" id="PTHR10281">
    <property type="entry name" value="MEMBRANE-ASSOCIATED PROGESTERONE RECEPTOR COMPONENT-RELATED"/>
    <property type="match status" value="1"/>
</dbReference>
<dbReference type="Proteomes" id="UP000046392">
    <property type="component" value="Unplaced"/>
</dbReference>
<proteinExistence type="inferred from homology"/>
<dbReference type="STRING" id="174720.A0A0N5CCC4"/>
<dbReference type="GO" id="GO:0016020">
    <property type="term" value="C:membrane"/>
    <property type="evidence" value="ECO:0007669"/>
    <property type="project" value="TreeGrafter"/>
</dbReference>
<dbReference type="AlphaFoldDB" id="A0A0N5CCC4"/>
<protein>
    <submittedName>
        <fullName evidence="5">Cytochrome b5 heme-binding domain-containing protein</fullName>
    </submittedName>
</protein>
<dbReference type="InterPro" id="IPR036400">
    <property type="entry name" value="Cyt_B5-like_heme/steroid_sf"/>
</dbReference>
<dbReference type="FunFam" id="3.10.120.10:FF:000003">
    <property type="entry name" value="membrane-associated progesterone receptor component 1"/>
    <property type="match status" value="1"/>
</dbReference>
<dbReference type="GO" id="GO:0012505">
    <property type="term" value="C:endomembrane system"/>
    <property type="evidence" value="ECO:0007669"/>
    <property type="project" value="TreeGrafter"/>
</dbReference>
<evidence type="ECO:0000256" key="1">
    <source>
        <dbReference type="ARBA" id="ARBA00038357"/>
    </source>
</evidence>
<organism evidence="4 5">
    <name type="scientific">Strongyloides papillosus</name>
    <name type="common">Intestinal threadworm</name>
    <dbReference type="NCBI Taxonomy" id="174720"/>
    <lineage>
        <taxon>Eukaryota</taxon>
        <taxon>Metazoa</taxon>
        <taxon>Ecdysozoa</taxon>
        <taxon>Nematoda</taxon>
        <taxon>Chromadorea</taxon>
        <taxon>Rhabditida</taxon>
        <taxon>Tylenchina</taxon>
        <taxon>Panagrolaimomorpha</taxon>
        <taxon>Strongyloidoidea</taxon>
        <taxon>Strongyloididae</taxon>
        <taxon>Strongyloides</taxon>
    </lineage>
</organism>
<keyword evidence="4" id="KW-1185">Reference proteome</keyword>
<keyword evidence="2" id="KW-0472">Membrane</keyword>
<evidence type="ECO:0000256" key="2">
    <source>
        <dbReference type="SAM" id="Phobius"/>
    </source>
</evidence>
<dbReference type="SMART" id="SM01117">
    <property type="entry name" value="Cyt-b5"/>
    <property type="match status" value="1"/>
</dbReference>
<keyword evidence="2" id="KW-1133">Transmembrane helix</keyword>
<keyword evidence="2" id="KW-0812">Transmembrane</keyword>